<name>A0A179BED0_ACIFR</name>
<evidence type="ECO:0000313" key="2">
    <source>
        <dbReference type="Proteomes" id="UP000078302"/>
    </source>
</evidence>
<dbReference type="EMBL" id="LVXZ01000124">
    <property type="protein sequence ID" value="OAP90038.1"/>
    <property type="molecule type" value="Genomic_DNA"/>
</dbReference>
<sequence length="113" mass="12468">MSIDRQLALSRAFLLKDENSLDAATMAVAEQLSGKMNLTLGEAVSVLGNNQIAEVAGFLSESLNCQQLEQVCDTDTYDLEQAREWGVTEPQYCLAHEIALIAHMTEHKREGLD</sequence>
<protein>
    <submittedName>
        <fullName evidence="1">Uncharacterized protein</fullName>
    </submittedName>
</protein>
<accession>A0A179BED0</accession>
<organism evidence="1 2">
    <name type="scientific">Acidithiobacillus ferrooxidans</name>
    <name type="common">Thiobacillus ferrooxidans</name>
    <dbReference type="NCBI Taxonomy" id="920"/>
    <lineage>
        <taxon>Bacteria</taxon>
        <taxon>Pseudomonadati</taxon>
        <taxon>Pseudomonadota</taxon>
        <taxon>Acidithiobacillia</taxon>
        <taxon>Acidithiobacillales</taxon>
        <taxon>Acidithiobacillaceae</taxon>
        <taxon>Acidithiobacillus</taxon>
    </lineage>
</organism>
<dbReference type="RefSeq" id="WP_064219443.1">
    <property type="nucleotide sequence ID" value="NZ_LVXZ01000124.1"/>
</dbReference>
<proteinExistence type="predicted"/>
<dbReference type="AlphaFoldDB" id="A0A179BED0"/>
<dbReference type="OrthoDB" id="5297589at2"/>
<keyword evidence="2" id="KW-1185">Reference proteome</keyword>
<evidence type="ECO:0000313" key="1">
    <source>
        <dbReference type="EMBL" id="OAP90038.1"/>
    </source>
</evidence>
<dbReference type="Proteomes" id="UP000078302">
    <property type="component" value="Unassembled WGS sequence"/>
</dbReference>
<comment type="caution">
    <text evidence="1">The sequence shown here is derived from an EMBL/GenBank/DDBJ whole genome shotgun (WGS) entry which is preliminary data.</text>
</comment>
<dbReference type="GeneID" id="89662688"/>
<reference evidence="1 2" key="1">
    <citation type="submission" date="2016-04" db="EMBL/GenBank/DDBJ databases">
        <title>Acidithiobacillus ferrooxidans genome sequencing and assembly.</title>
        <authorList>
            <person name="Zhou Z."/>
        </authorList>
    </citation>
    <scope>NUCLEOTIDE SEQUENCE [LARGE SCALE GENOMIC DNA]</scope>
    <source>
        <strain evidence="1 2">BY0502</strain>
    </source>
</reference>
<gene>
    <name evidence="1" type="ORF">A4H96_09920</name>
</gene>